<dbReference type="GeneID" id="87834924"/>
<evidence type="ECO:0000313" key="3">
    <source>
        <dbReference type="Proteomes" id="UP001278766"/>
    </source>
</evidence>
<evidence type="ECO:0000256" key="1">
    <source>
        <dbReference type="SAM" id="Phobius"/>
    </source>
</evidence>
<reference evidence="2" key="1">
    <citation type="journal article" date="2023" name="Mol. Phylogenet. Evol.">
        <title>Genome-scale phylogeny and comparative genomics of the fungal order Sordariales.</title>
        <authorList>
            <person name="Hensen N."/>
            <person name="Bonometti L."/>
            <person name="Westerberg I."/>
            <person name="Brannstrom I.O."/>
            <person name="Guillou S."/>
            <person name="Cros-Aarteil S."/>
            <person name="Calhoun S."/>
            <person name="Haridas S."/>
            <person name="Kuo A."/>
            <person name="Mondo S."/>
            <person name="Pangilinan J."/>
            <person name="Riley R."/>
            <person name="LaButti K."/>
            <person name="Andreopoulos B."/>
            <person name="Lipzen A."/>
            <person name="Chen C."/>
            <person name="Yan M."/>
            <person name="Daum C."/>
            <person name="Ng V."/>
            <person name="Clum A."/>
            <person name="Steindorff A."/>
            <person name="Ohm R.A."/>
            <person name="Martin F."/>
            <person name="Silar P."/>
            <person name="Natvig D.O."/>
            <person name="Lalanne C."/>
            <person name="Gautier V."/>
            <person name="Ament-Velasquez S.L."/>
            <person name="Kruys A."/>
            <person name="Hutchinson M.I."/>
            <person name="Powell A.J."/>
            <person name="Barry K."/>
            <person name="Miller A.N."/>
            <person name="Grigoriev I.V."/>
            <person name="Debuchy R."/>
            <person name="Gladieux P."/>
            <person name="Hiltunen Thoren M."/>
            <person name="Johannesson H."/>
        </authorList>
    </citation>
    <scope>NUCLEOTIDE SEQUENCE</scope>
    <source>
        <strain evidence="2">CBS 168.71</strain>
    </source>
</reference>
<proteinExistence type="predicted"/>
<keyword evidence="1" id="KW-0472">Membrane</keyword>
<sequence>MTRRTQHENAGPWITFNAPEHDPASAFKQAMDKYMAPPASERLEERKDNFRCFLKNFLHKYNDGGVGKIAFDEKATWPQVLEEATRVFDDYTGRARSWKHPFRSTQHLFGSVACRIEFLIVLLPDGGFTGALCGGLLLVYNAARRKRDIQELIIRTLDSLTGHVEGSKAFLKMYAWDEEVRQKTEDPYIAILEVIEALTEWLQRSSLGESVKAFFEQSDYGKELEDKLSTNLRDKGSAFEDCVSRCLHKTVQAVHENVLTVGKKVEQVNENITALRLETLSSLEERFQGMSKDVERESLPLANPQAH</sequence>
<keyword evidence="1" id="KW-0812">Transmembrane</keyword>
<dbReference type="AlphaFoldDB" id="A0AAE0HIR0"/>
<dbReference type="RefSeq" id="XP_062660821.1">
    <property type="nucleotide sequence ID" value="XM_062797976.1"/>
</dbReference>
<organism evidence="2 3">
    <name type="scientific">Chaetomium fimeti</name>
    <dbReference type="NCBI Taxonomy" id="1854472"/>
    <lineage>
        <taxon>Eukaryota</taxon>
        <taxon>Fungi</taxon>
        <taxon>Dikarya</taxon>
        <taxon>Ascomycota</taxon>
        <taxon>Pezizomycotina</taxon>
        <taxon>Sordariomycetes</taxon>
        <taxon>Sordariomycetidae</taxon>
        <taxon>Sordariales</taxon>
        <taxon>Chaetomiaceae</taxon>
        <taxon>Chaetomium</taxon>
    </lineage>
</organism>
<comment type="caution">
    <text evidence="2">The sequence shown here is derived from an EMBL/GenBank/DDBJ whole genome shotgun (WGS) entry which is preliminary data.</text>
</comment>
<gene>
    <name evidence="2" type="ORF">B0H64DRAFT_122339</name>
</gene>
<dbReference type="EMBL" id="JAUEPN010000003">
    <property type="protein sequence ID" value="KAK3297307.1"/>
    <property type="molecule type" value="Genomic_DNA"/>
</dbReference>
<accession>A0AAE0HIR0</accession>
<keyword evidence="1" id="KW-1133">Transmembrane helix</keyword>
<dbReference type="PANTHER" id="PTHR40619:SF3">
    <property type="entry name" value="FUNGAL STAND N-TERMINAL GOODBYE DOMAIN-CONTAINING PROTEIN"/>
    <property type="match status" value="1"/>
</dbReference>
<keyword evidence="3" id="KW-1185">Reference proteome</keyword>
<feature type="transmembrane region" description="Helical" evidence="1">
    <location>
        <begin position="118"/>
        <end position="140"/>
    </location>
</feature>
<dbReference type="PANTHER" id="PTHR40619">
    <property type="entry name" value="FUNGAL STAND N-TERMINAL GOODBYE DOMAIN-CONTAINING PROTEIN"/>
    <property type="match status" value="1"/>
</dbReference>
<dbReference type="Proteomes" id="UP001278766">
    <property type="component" value="Unassembled WGS sequence"/>
</dbReference>
<name>A0AAE0HIR0_9PEZI</name>
<protein>
    <submittedName>
        <fullName evidence="2">Uncharacterized protein</fullName>
    </submittedName>
</protein>
<evidence type="ECO:0000313" key="2">
    <source>
        <dbReference type="EMBL" id="KAK3297307.1"/>
    </source>
</evidence>
<reference evidence="2" key="2">
    <citation type="submission" date="2023-06" db="EMBL/GenBank/DDBJ databases">
        <authorList>
            <consortium name="Lawrence Berkeley National Laboratory"/>
            <person name="Haridas S."/>
            <person name="Hensen N."/>
            <person name="Bonometti L."/>
            <person name="Westerberg I."/>
            <person name="Brannstrom I.O."/>
            <person name="Guillou S."/>
            <person name="Cros-Aarteil S."/>
            <person name="Calhoun S."/>
            <person name="Kuo A."/>
            <person name="Mondo S."/>
            <person name="Pangilinan J."/>
            <person name="Riley R."/>
            <person name="Labutti K."/>
            <person name="Andreopoulos B."/>
            <person name="Lipzen A."/>
            <person name="Chen C."/>
            <person name="Yanf M."/>
            <person name="Daum C."/>
            <person name="Ng V."/>
            <person name="Clum A."/>
            <person name="Steindorff A."/>
            <person name="Ohm R."/>
            <person name="Martin F."/>
            <person name="Silar P."/>
            <person name="Natvig D."/>
            <person name="Lalanne C."/>
            <person name="Gautier V."/>
            <person name="Ament-Velasquez S.L."/>
            <person name="Kruys A."/>
            <person name="Hutchinson M.I."/>
            <person name="Powell A.J."/>
            <person name="Barry K."/>
            <person name="Miller A.N."/>
            <person name="Grigoriev I.V."/>
            <person name="Debuchy R."/>
            <person name="Gladieux P."/>
            <person name="Thoren M.H."/>
            <person name="Johannesson H."/>
        </authorList>
    </citation>
    <scope>NUCLEOTIDE SEQUENCE</scope>
    <source>
        <strain evidence="2">CBS 168.71</strain>
    </source>
</reference>